<proteinExistence type="predicted"/>
<dbReference type="Gene3D" id="1.25.40.20">
    <property type="entry name" value="Ankyrin repeat-containing domain"/>
    <property type="match status" value="1"/>
</dbReference>
<keyword evidence="6" id="KW-0234">DNA repair</keyword>
<evidence type="ECO:0000256" key="8">
    <source>
        <dbReference type="ARBA" id="ARBA00023242"/>
    </source>
</evidence>
<keyword evidence="3" id="KW-0963">Cytoplasm</keyword>
<protein>
    <submittedName>
        <fullName evidence="12">SMC5-SMC6 complex localization factor protein 1-like</fullName>
    </submittedName>
</protein>
<dbReference type="KEGG" id="osn:115224441"/>
<evidence type="ECO:0000256" key="3">
    <source>
        <dbReference type="ARBA" id="ARBA00022490"/>
    </source>
</evidence>
<gene>
    <name evidence="12" type="primary">LOC115224441</name>
</gene>
<keyword evidence="4" id="KW-0677">Repeat</keyword>
<dbReference type="Pfam" id="PF12796">
    <property type="entry name" value="Ank_2"/>
    <property type="match status" value="1"/>
</dbReference>
<sequence length="980" mass="111305">MIRMNFPVILLSNFSESETARLASLVQQLKGECLVMEVFNRKCTHLVCKRLSCSEEFLIGCARGVWILTPDFIYDSAKNGMWVQEYNYEWGPHQAEPRDSNQMHMCEAPSRWRKLIQQNKGLAFNNWKVAVLVKSNRRRIIYQRILSYGGAMLYVIKLPIKNSGDVADRVNYVFVDSRHWDHVKPLRKTSINCLHVTYIRDYLIDDSLPDTSNYIQCKGLKRKISVGLKRKVPLNFTIESALASQKYLRLSQQSNSWETLYKSIGGGGGGGGGGGECVNEQQQQQQPKITDTVPPMVMHRSLVEMINCCLQEEYAIHGGLSMALDFVSAGSYLPPEICYYLMKDILLRNRSSLLNSLCYEVLMKQLSLFPPGVSWRHMYLQALQEGEKQGHYQNEWEFVKETVLSSLQLPVSDPSNCSSHGSFLLLKYLDTVFQQDFNDSLKSSKHNGKAEGSKTSFCLIRSIIWGSSYGLSINKSCLELKDLLRKVIVTDLPEVYRKEVLSLVLSLILMVAESLRQAYHCCDSIKDYFAIVQQETNLNIFIHEVSKEIYYGCQDDLSKFDQVLNAIRLPWLALSISYILTKSFHDINDIPNTDSSDIINLTNLVNKYLSVLCQIKCRPSKRKTSHNVLAEDSTNCQLTSENESNSQSPSRLSPVNKMFLTKRLARNVNKRNYKGETKLHIACMKNDVDQVRDLLTLPGIDVNATDNNGWTPLHEACNHNHPECVTELLNFNRVRTINSYFSACYSQPQSTRVDVCATAEDLITPLHDAVLNESIACAQLLLKYKGPKLLQLKTIDGATPLDLATTEEMVAVLNTFLPDANNSINQSNHSDIIDVKPPCPNNSETVAKLTYSQIEKYSCFVFHLIRCYLNTAQLPYITWRAKAKQSRHEPSMSLSLCDSEASTDPCKCHRNDCSHSAVDADGSTGECQQTQCVSDAYLDVFIKDITTVYNIYKIELKLKEMLPKFPTHLKRLFLLFELIE</sequence>
<comment type="subcellular location">
    <subcellularLocation>
        <location evidence="2">Cytoplasm</location>
        <location evidence="2">Cytoskeleton</location>
        <location evidence="2">Microtubule organizing center</location>
        <location evidence="2">Centrosome</location>
    </subcellularLocation>
    <subcellularLocation>
        <location evidence="1">Nucleus</location>
    </subcellularLocation>
</comment>
<dbReference type="InterPro" id="IPR001357">
    <property type="entry name" value="BRCT_dom"/>
</dbReference>
<dbReference type="FunFam" id="3.40.50.10190:FF:000018">
    <property type="entry name" value="DNA topoisomerase 2-binding protein 1"/>
    <property type="match status" value="1"/>
</dbReference>
<dbReference type="PROSITE" id="PS50297">
    <property type="entry name" value="ANK_REP_REGION"/>
    <property type="match status" value="1"/>
</dbReference>
<dbReference type="SMART" id="SM00248">
    <property type="entry name" value="ANK"/>
    <property type="match status" value="4"/>
</dbReference>
<evidence type="ECO:0000259" key="10">
    <source>
        <dbReference type="SMART" id="SM00292"/>
    </source>
</evidence>
<evidence type="ECO:0000313" key="12">
    <source>
        <dbReference type="RefSeq" id="XP_029651204.1"/>
    </source>
</evidence>
<evidence type="ECO:0000256" key="9">
    <source>
        <dbReference type="PROSITE-ProRule" id="PRU00023"/>
    </source>
</evidence>
<dbReference type="InterPro" id="IPR036770">
    <property type="entry name" value="Ankyrin_rpt-contain_sf"/>
</dbReference>
<dbReference type="SMART" id="SM00292">
    <property type="entry name" value="BRCT"/>
    <property type="match status" value="2"/>
</dbReference>
<accession>A0A6P7THY0</accession>
<dbReference type="InterPro" id="IPR036420">
    <property type="entry name" value="BRCT_dom_sf"/>
</dbReference>
<dbReference type="CDD" id="cd17738">
    <property type="entry name" value="BRCT_TopBP1_rpt7"/>
    <property type="match status" value="1"/>
</dbReference>
<dbReference type="Proteomes" id="UP000515154">
    <property type="component" value="Linkage group LG25"/>
</dbReference>
<feature type="repeat" description="ANK" evidence="9">
    <location>
        <begin position="674"/>
        <end position="707"/>
    </location>
</feature>
<evidence type="ECO:0000256" key="1">
    <source>
        <dbReference type="ARBA" id="ARBA00004123"/>
    </source>
</evidence>
<dbReference type="SUPFAM" id="SSF52113">
    <property type="entry name" value="BRCT domain"/>
    <property type="match status" value="1"/>
</dbReference>
<dbReference type="InterPro" id="IPR002110">
    <property type="entry name" value="Ankyrin_rpt"/>
</dbReference>
<dbReference type="InterPro" id="IPR042479">
    <property type="entry name" value="Slf1"/>
</dbReference>
<dbReference type="RefSeq" id="XP_029651204.1">
    <property type="nucleotide sequence ID" value="XM_029795344.2"/>
</dbReference>
<dbReference type="PROSITE" id="PS50088">
    <property type="entry name" value="ANK_REPEAT"/>
    <property type="match status" value="1"/>
</dbReference>
<dbReference type="Pfam" id="PF23294">
    <property type="entry name" value="BRCT_TopB1_SLF1"/>
    <property type="match status" value="1"/>
</dbReference>
<evidence type="ECO:0000313" key="11">
    <source>
        <dbReference type="Proteomes" id="UP000515154"/>
    </source>
</evidence>
<keyword evidence="9" id="KW-0040">ANK repeat</keyword>
<feature type="domain" description="BRCT" evidence="10">
    <location>
        <begin position="3"/>
        <end position="80"/>
    </location>
</feature>
<dbReference type="InterPro" id="IPR057595">
    <property type="entry name" value="TopB1_SLF1_BRCT"/>
</dbReference>
<keyword evidence="8" id="KW-0539">Nucleus</keyword>
<dbReference type="AlphaFoldDB" id="A0A6P7THY0"/>
<dbReference type="Pfam" id="PF00533">
    <property type="entry name" value="BRCT"/>
    <property type="match status" value="1"/>
</dbReference>
<dbReference type="GO" id="GO:2000781">
    <property type="term" value="P:positive regulation of double-strand break repair"/>
    <property type="evidence" value="ECO:0007669"/>
    <property type="project" value="InterPro"/>
</dbReference>
<organism evidence="11 12">
    <name type="scientific">Octopus sinensis</name>
    <name type="common">East Asian common octopus</name>
    <dbReference type="NCBI Taxonomy" id="2607531"/>
    <lineage>
        <taxon>Eukaryota</taxon>
        <taxon>Metazoa</taxon>
        <taxon>Spiralia</taxon>
        <taxon>Lophotrochozoa</taxon>
        <taxon>Mollusca</taxon>
        <taxon>Cephalopoda</taxon>
        <taxon>Coleoidea</taxon>
        <taxon>Octopodiformes</taxon>
        <taxon>Octopoda</taxon>
        <taxon>Incirrata</taxon>
        <taxon>Octopodidae</taxon>
        <taxon>Octopus</taxon>
    </lineage>
</organism>
<evidence type="ECO:0000256" key="4">
    <source>
        <dbReference type="ARBA" id="ARBA00022737"/>
    </source>
</evidence>
<keyword evidence="7" id="KW-0206">Cytoskeleton</keyword>
<dbReference type="GO" id="GO:0005634">
    <property type="term" value="C:nucleus"/>
    <property type="evidence" value="ECO:0007669"/>
    <property type="project" value="UniProtKB-SubCell"/>
</dbReference>
<evidence type="ECO:0000256" key="6">
    <source>
        <dbReference type="ARBA" id="ARBA00023204"/>
    </source>
</evidence>
<dbReference type="GO" id="GO:0035861">
    <property type="term" value="C:site of double-strand break"/>
    <property type="evidence" value="ECO:0007669"/>
    <property type="project" value="TreeGrafter"/>
</dbReference>
<dbReference type="Gene3D" id="3.40.50.10190">
    <property type="entry name" value="BRCT domain"/>
    <property type="match status" value="2"/>
</dbReference>
<dbReference type="PANTHER" id="PTHR46677:SF1">
    <property type="entry name" value="SMC5-SMC6 COMPLEX LOCALIZATION FACTOR PROTEIN 1"/>
    <property type="match status" value="1"/>
</dbReference>
<dbReference type="SUPFAM" id="SSF48403">
    <property type="entry name" value="Ankyrin repeat"/>
    <property type="match status" value="1"/>
</dbReference>
<dbReference type="GO" id="GO:0006281">
    <property type="term" value="P:DNA repair"/>
    <property type="evidence" value="ECO:0007669"/>
    <property type="project" value="UniProtKB-KW"/>
</dbReference>
<name>A0A6P7THY0_9MOLL</name>
<evidence type="ECO:0000256" key="7">
    <source>
        <dbReference type="ARBA" id="ARBA00023212"/>
    </source>
</evidence>
<reference evidence="12" key="1">
    <citation type="submission" date="2025-08" db="UniProtKB">
        <authorList>
            <consortium name="RefSeq"/>
        </authorList>
    </citation>
    <scope>IDENTIFICATION</scope>
</reference>
<dbReference type="GO" id="GO:0005813">
    <property type="term" value="C:centrosome"/>
    <property type="evidence" value="ECO:0007669"/>
    <property type="project" value="UniProtKB-SubCell"/>
</dbReference>
<dbReference type="PANTHER" id="PTHR46677">
    <property type="entry name" value="SMC5-SMC6 COMPLEX LOCALIZATION FACTOR PROTEIN 1"/>
    <property type="match status" value="1"/>
</dbReference>
<dbReference type="GO" id="GO:1990166">
    <property type="term" value="P:protein localization to site of double-strand break"/>
    <property type="evidence" value="ECO:0007669"/>
    <property type="project" value="TreeGrafter"/>
</dbReference>
<keyword evidence="11" id="KW-1185">Reference proteome</keyword>
<evidence type="ECO:0000256" key="2">
    <source>
        <dbReference type="ARBA" id="ARBA00004300"/>
    </source>
</evidence>
<feature type="domain" description="BRCT" evidence="10">
    <location>
        <begin position="121"/>
        <end position="206"/>
    </location>
</feature>
<evidence type="ECO:0000256" key="5">
    <source>
        <dbReference type="ARBA" id="ARBA00022763"/>
    </source>
</evidence>
<keyword evidence="5" id="KW-0227">DNA damage</keyword>